<evidence type="ECO:0000313" key="1">
    <source>
        <dbReference type="EMBL" id="RVW62671.1"/>
    </source>
</evidence>
<reference evidence="1 2" key="1">
    <citation type="journal article" date="2018" name="PLoS Genet.">
        <title>Population sequencing reveals clonal diversity and ancestral inbreeding in the grapevine cultivar Chardonnay.</title>
        <authorList>
            <person name="Roach M.J."/>
            <person name="Johnson D.L."/>
            <person name="Bohlmann J."/>
            <person name="van Vuuren H.J."/>
            <person name="Jones S.J."/>
            <person name="Pretorius I.S."/>
            <person name="Schmidt S.A."/>
            <person name="Borneman A.R."/>
        </authorList>
    </citation>
    <scope>NUCLEOTIDE SEQUENCE [LARGE SCALE GENOMIC DNA]</scope>
    <source>
        <strain evidence="2">cv. Chardonnay</strain>
        <tissue evidence="1">Leaf</tissue>
    </source>
</reference>
<dbReference type="EMBL" id="QGNW01000764">
    <property type="protein sequence ID" value="RVW62671.1"/>
    <property type="molecule type" value="Genomic_DNA"/>
</dbReference>
<evidence type="ECO:0000313" key="2">
    <source>
        <dbReference type="Proteomes" id="UP000288805"/>
    </source>
</evidence>
<dbReference type="CDD" id="cd09272">
    <property type="entry name" value="RNase_HI_RT_Ty1"/>
    <property type="match status" value="1"/>
</dbReference>
<comment type="caution">
    <text evidence="1">The sequence shown here is derived from an EMBL/GenBank/DDBJ whole genome shotgun (WGS) entry which is preliminary data.</text>
</comment>
<proteinExistence type="predicted"/>
<organism evidence="1 2">
    <name type="scientific">Vitis vinifera</name>
    <name type="common">Grape</name>
    <dbReference type="NCBI Taxonomy" id="29760"/>
    <lineage>
        <taxon>Eukaryota</taxon>
        <taxon>Viridiplantae</taxon>
        <taxon>Streptophyta</taxon>
        <taxon>Embryophyta</taxon>
        <taxon>Tracheophyta</taxon>
        <taxon>Spermatophyta</taxon>
        <taxon>Magnoliopsida</taxon>
        <taxon>eudicotyledons</taxon>
        <taxon>Gunneridae</taxon>
        <taxon>Pentapetalae</taxon>
        <taxon>rosids</taxon>
        <taxon>Vitales</taxon>
        <taxon>Vitaceae</taxon>
        <taxon>Viteae</taxon>
        <taxon>Vitis</taxon>
    </lineage>
</organism>
<dbReference type="AlphaFoldDB" id="A0A438FRV5"/>
<dbReference type="PANTHER" id="PTHR11439:SF498">
    <property type="entry name" value="DNAK FAMILY PROTEIN"/>
    <property type="match status" value="1"/>
</dbReference>
<sequence>MGVQVKFRADGTVDRYKARLVSKDLHNKKVSYQWFHKFSNALLSEGFVQSTSDHTLFTKHQDTEHLGCKPTTIPMDPNLKLSQDDGDLIENPTNYSQFLAAPCKPHLQDLPHLLEVKKQPIVSRSSVEAEYQSMANTTCEILWLLSLLHDLKIAHHGLTVLYCDNQAAIHIATNSVYHERTKHIEIDCHII</sequence>
<gene>
    <name evidence="1" type="primary">RE1_1098</name>
    <name evidence="1" type="ORF">CK203_060764</name>
</gene>
<name>A0A438FRV5_VITVI</name>
<dbReference type="PANTHER" id="PTHR11439">
    <property type="entry name" value="GAG-POL-RELATED RETROTRANSPOSON"/>
    <property type="match status" value="1"/>
</dbReference>
<accession>A0A438FRV5</accession>
<dbReference type="Proteomes" id="UP000288805">
    <property type="component" value="Unassembled WGS sequence"/>
</dbReference>
<protein>
    <submittedName>
        <fullName evidence="1">Retrovirus-related Pol polyprotein from transposon RE1</fullName>
    </submittedName>
</protein>